<keyword evidence="1" id="KW-0175">Coiled coil</keyword>
<proteinExistence type="predicted"/>
<feature type="compositionally biased region" description="Polar residues" evidence="2">
    <location>
        <begin position="1353"/>
        <end position="1371"/>
    </location>
</feature>
<feature type="compositionally biased region" description="Basic and acidic residues" evidence="2">
    <location>
        <begin position="450"/>
        <end position="475"/>
    </location>
</feature>
<organism evidence="3 4">
    <name type="scientific">Stylophora pistillata</name>
    <name type="common">Smooth cauliflower coral</name>
    <dbReference type="NCBI Taxonomy" id="50429"/>
    <lineage>
        <taxon>Eukaryota</taxon>
        <taxon>Metazoa</taxon>
        <taxon>Cnidaria</taxon>
        <taxon>Anthozoa</taxon>
        <taxon>Hexacorallia</taxon>
        <taxon>Scleractinia</taxon>
        <taxon>Astrocoeniina</taxon>
        <taxon>Pocilloporidae</taxon>
        <taxon>Stylophora</taxon>
    </lineage>
</organism>
<reference evidence="4" key="1">
    <citation type="journal article" date="2017" name="bioRxiv">
        <title>Comparative analysis of the genomes of Stylophora pistillata and Acropora digitifera provides evidence for extensive differences between species of corals.</title>
        <authorList>
            <person name="Voolstra C.R."/>
            <person name="Li Y."/>
            <person name="Liew Y.J."/>
            <person name="Baumgarten S."/>
            <person name="Zoccola D."/>
            <person name="Flot J.-F."/>
            <person name="Tambutte S."/>
            <person name="Allemand D."/>
            <person name="Aranda M."/>
        </authorList>
    </citation>
    <scope>NUCLEOTIDE SEQUENCE [LARGE SCALE GENOMIC DNA]</scope>
</reference>
<feature type="compositionally biased region" description="Low complexity" evidence="2">
    <location>
        <begin position="398"/>
        <end position="413"/>
    </location>
</feature>
<feature type="compositionally biased region" description="Polar residues" evidence="2">
    <location>
        <begin position="372"/>
        <end position="384"/>
    </location>
</feature>
<comment type="caution">
    <text evidence="3">The sequence shown here is derived from an EMBL/GenBank/DDBJ whole genome shotgun (WGS) entry which is preliminary data.</text>
</comment>
<feature type="region of interest" description="Disordered" evidence="2">
    <location>
        <begin position="1283"/>
        <end position="1325"/>
    </location>
</feature>
<dbReference type="STRING" id="50429.A0A2B4SST7"/>
<feature type="region of interest" description="Disordered" evidence="2">
    <location>
        <begin position="543"/>
        <end position="606"/>
    </location>
</feature>
<feature type="coiled-coil region" evidence="1">
    <location>
        <begin position="1405"/>
        <end position="1432"/>
    </location>
</feature>
<feature type="compositionally biased region" description="Basic and acidic residues" evidence="2">
    <location>
        <begin position="510"/>
        <end position="522"/>
    </location>
</feature>
<feature type="compositionally biased region" description="Polar residues" evidence="2">
    <location>
        <begin position="102"/>
        <end position="113"/>
    </location>
</feature>
<feature type="compositionally biased region" description="Low complexity" evidence="2">
    <location>
        <begin position="56"/>
        <end position="67"/>
    </location>
</feature>
<feature type="compositionally biased region" description="Low complexity" evidence="2">
    <location>
        <begin position="1305"/>
        <end position="1316"/>
    </location>
</feature>
<evidence type="ECO:0000256" key="1">
    <source>
        <dbReference type="SAM" id="Coils"/>
    </source>
</evidence>
<feature type="compositionally biased region" description="Polar residues" evidence="2">
    <location>
        <begin position="189"/>
        <end position="201"/>
    </location>
</feature>
<protein>
    <submittedName>
        <fullName evidence="3">Uncharacterized protein</fullName>
    </submittedName>
</protein>
<sequence>MMDADTSGHSDISICSDDTEFLLGQNISIREIDDDDVIQAHESVKIPSSVSRSYHLSPQPSPQKLQQINSSNLRSPQRKGGITKPGKGQDVIPRSPGHSIAKQFSSVESSKSNIKAKADKKSQPPQNYTPKENLKGQTPQTGYGSEAVRYSQDGERTPKSKKQVPENFAKHPHGIGKFQSPENHKSIHAHQNATGNPSLKSDSLYKPSQLIPPLRDKANSKRKQVEFGRSPLKENYIPGNQNNWEIDSEISLDLVNGDQKFVETETNDLESQMSEATEDLVAGQDGDEEDFTEKLKELNLAVNYDADTNEYFDDKVREGAELLSKLFGGQVDNYYSSSRNELIMSTNISTNNDYHSMKRQPLYMQTLKVGGQSKSSGSASVQEVSRSDSHLEERRTQSHTSSTTQRSLQQSISPQVQSRTEEQNSGTLTDQSSSFESSVSTSARRRRAAGRKEVRFRDEMASSKEIPQRDHHVATDGEFIQETSAFRAAMNYDDDDDDDDDDDNASDNTEEQRKYYYNHTDKMNYTQNRRVIPVQNQDELGTETVHNYEPSVKSKSSSKQQGTSHHNSDEGFSLQHKNRTVQRFNVEKFSDSGTSRRLDYQDNGPVPPGFMTSTPHKKFEPVFSSPKAFQTEKVEAQKEAQRIMLKLQENERKLNRSLQEVRDVEFELEEAASRKKIALQELQVLEETITRNKAEVNSSENLVEQYRQQATKTRSQLMDLELQRDNIQHEIKELRNCLAKQKQESEQVVEVEKRNELKVLELSIERDQIQSEVESLRSQLNHADGNFAQEKQKYVEKLRFAQDQLQEEHRTSKESVEKLKQQLEDERQKARDSHYERINAIHKLQDESKEMHEKEIEVLKNRFVREKEMELETLREKTRRDTEGLNKKLQEQDHTISHLQSSLKEYEEEITKLKTQVLQEQKKLFDCESEWKENLAKQDTHVKSLRIEIDSLNENEACLHENIRRTEQLLEEKILELKRHEEKSSSLSEELKQVMKNKDDEITMLRGLVRQQEDATRLLGEKLRNEAQEHIRNALEKERESTDRERARHQAKLEEIRDKYESALKQVREELETERQGHHHLHASVNKIKKEIERLRELNLKAEQEKVNAVAHVRSEAKEEIVKMRDKLQELTALAETSEKETAMELTEECRKTAALLGDSANTTPVRNLSSSYVGESPRSTTDSPAREALLNLRSYNEELRQHLIEARKELEQNKKQFQQPGSGDPLTPQQVHLFKKTLIAKDEEIARGKRQLQEESERNALQIKSERTAYQKTIDRLEKELKQAKAATPAGSPMINGTSSPPESGVGTSLSSTTPSPRPGEDSSTARLLRHLQGRVQQLRAQNDSLRKSSENESLNDSHCSVMSTESFNGGETEETKRLHAALKTTEDKAQRNAAMLSQKMMEMTKLQKMLTHATKENMKLERAYAALQRKIIDNSR</sequence>
<evidence type="ECO:0000256" key="2">
    <source>
        <dbReference type="SAM" id="MobiDB-lite"/>
    </source>
</evidence>
<accession>A0A2B4SST7</accession>
<feature type="compositionally biased region" description="Basic and acidic residues" evidence="2">
    <location>
        <begin position="214"/>
        <end position="226"/>
    </location>
</feature>
<evidence type="ECO:0000313" key="3">
    <source>
        <dbReference type="EMBL" id="PFX32981.1"/>
    </source>
</evidence>
<feature type="region of interest" description="Disordered" evidence="2">
    <location>
        <begin position="47"/>
        <end position="240"/>
    </location>
</feature>
<feature type="region of interest" description="Disordered" evidence="2">
    <location>
        <begin position="369"/>
        <end position="476"/>
    </location>
</feature>
<keyword evidence="4" id="KW-1185">Reference proteome</keyword>
<feature type="region of interest" description="Disordered" evidence="2">
    <location>
        <begin position="491"/>
        <end position="527"/>
    </location>
</feature>
<feature type="coiled-coil region" evidence="1">
    <location>
        <begin position="1186"/>
        <end position="1217"/>
    </location>
</feature>
<feature type="region of interest" description="Disordered" evidence="2">
    <location>
        <begin position="1162"/>
        <end position="1186"/>
    </location>
</feature>
<feature type="compositionally biased region" description="Basic and acidic residues" evidence="2">
    <location>
        <begin position="585"/>
        <end position="600"/>
    </location>
</feature>
<feature type="compositionally biased region" description="Low complexity" evidence="2">
    <location>
        <begin position="432"/>
        <end position="442"/>
    </location>
</feature>
<feature type="region of interest" description="Disordered" evidence="2">
    <location>
        <begin position="805"/>
        <end position="833"/>
    </location>
</feature>
<dbReference type="EMBL" id="LSMT01000017">
    <property type="protein sequence ID" value="PFX32981.1"/>
    <property type="molecule type" value="Genomic_DNA"/>
</dbReference>
<feature type="compositionally biased region" description="Polar residues" evidence="2">
    <location>
        <begin position="1162"/>
        <end position="1184"/>
    </location>
</feature>
<feature type="region of interest" description="Disordered" evidence="2">
    <location>
        <begin position="1338"/>
        <end position="1375"/>
    </location>
</feature>
<feature type="compositionally biased region" description="Polar residues" evidence="2">
    <location>
        <begin position="123"/>
        <end position="143"/>
    </location>
</feature>
<dbReference type="Proteomes" id="UP000225706">
    <property type="component" value="Unassembled WGS sequence"/>
</dbReference>
<feature type="compositionally biased region" description="Acidic residues" evidence="2">
    <location>
        <begin position="492"/>
        <end position="509"/>
    </location>
</feature>
<name>A0A2B4SST7_STYPI</name>
<gene>
    <name evidence="3" type="ORF">AWC38_SpisGene2189</name>
</gene>
<evidence type="ECO:0000313" key="4">
    <source>
        <dbReference type="Proteomes" id="UP000225706"/>
    </source>
</evidence>
<dbReference type="OrthoDB" id="6158625at2759"/>
<feature type="compositionally biased region" description="Basic and acidic residues" evidence="2">
    <location>
        <begin position="385"/>
        <end position="396"/>
    </location>
</feature>
<feature type="compositionally biased region" description="Polar residues" evidence="2">
    <location>
        <begin position="414"/>
        <end position="431"/>
    </location>
</feature>